<dbReference type="CDD" id="cd09913">
    <property type="entry name" value="EHD"/>
    <property type="match status" value="1"/>
</dbReference>
<dbReference type="EMBL" id="LJSK01000005">
    <property type="protein sequence ID" value="KPI90477.1"/>
    <property type="molecule type" value="Genomic_DNA"/>
</dbReference>
<dbReference type="PANTHER" id="PTHR43681:SF1">
    <property type="entry name" value="SARCALUMENIN"/>
    <property type="match status" value="1"/>
</dbReference>
<dbReference type="InterPro" id="IPR045063">
    <property type="entry name" value="Dynamin_N"/>
</dbReference>
<comment type="caution">
    <text evidence="4">The sequence shown here is derived from an EMBL/GenBank/DDBJ whole genome shotgun (WGS) entry which is preliminary data.</text>
</comment>
<feature type="region of interest" description="Disordered" evidence="2">
    <location>
        <begin position="484"/>
        <end position="525"/>
    </location>
</feature>
<dbReference type="OrthoDB" id="422720at2759"/>
<feature type="domain" description="Dynamin-type G" evidence="3">
    <location>
        <begin position="61"/>
        <end position="292"/>
    </location>
</feature>
<keyword evidence="5" id="KW-1185">Reference proteome</keyword>
<dbReference type="SUPFAM" id="SSF52540">
    <property type="entry name" value="P-loop containing nucleoside triphosphate hydrolases"/>
    <property type="match status" value="1"/>
</dbReference>
<proteinExistence type="predicted"/>
<dbReference type="Proteomes" id="UP000038009">
    <property type="component" value="Unassembled WGS sequence"/>
</dbReference>
<evidence type="ECO:0000256" key="1">
    <source>
        <dbReference type="ARBA" id="ARBA00004481"/>
    </source>
</evidence>
<feature type="region of interest" description="Disordered" evidence="2">
    <location>
        <begin position="439"/>
        <end position="467"/>
    </location>
</feature>
<dbReference type="InterPro" id="IPR051943">
    <property type="entry name" value="TRAFAC_Dynamin-like_GTPase"/>
</dbReference>
<dbReference type="PANTHER" id="PTHR43681">
    <property type="entry name" value="TRANSMEMBRANE GTPASE FZO"/>
    <property type="match status" value="1"/>
</dbReference>
<accession>A0A0N0P9A4</accession>
<protein>
    <recommendedName>
        <fullName evidence="3">Dynamin-type G domain-containing protein</fullName>
    </recommendedName>
</protein>
<evidence type="ECO:0000256" key="2">
    <source>
        <dbReference type="SAM" id="MobiDB-lite"/>
    </source>
</evidence>
<dbReference type="InterPro" id="IPR027417">
    <property type="entry name" value="P-loop_NTPase"/>
</dbReference>
<name>A0A0N0P9A4_LEPSE</name>
<dbReference type="GO" id="GO:0005886">
    <property type="term" value="C:plasma membrane"/>
    <property type="evidence" value="ECO:0007669"/>
    <property type="project" value="UniProtKB-SubCell"/>
</dbReference>
<feature type="compositionally biased region" description="Low complexity" evidence="2">
    <location>
        <begin position="446"/>
        <end position="456"/>
    </location>
</feature>
<gene>
    <name evidence="4" type="ORF">ABL78_0407</name>
</gene>
<dbReference type="InterPro" id="IPR040990">
    <property type="entry name" value="DUF5600"/>
</dbReference>
<dbReference type="VEuPathDB" id="TriTrypDB:Lsey_0005_0400"/>
<dbReference type="GO" id="GO:0010008">
    <property type="term" value="C:endosome membrane"/>
    <property type="evidence" value="ECO:0007669"/>
    <property type="project" value="UniProtKB-SubCell"/>
</dbReference>
<dbReference type="GO" id="GO:0005525">
    <property type="term" value="F:GTP binding"/>
    <property type="evidence" value="ECO:0007669"/>
    <property type="project" value="InterPro"/>
</dbReference>
<sequence length="551" mass="62280">MPPKIPTDAVPEAVQKADAWDRHMESVLGQLSVMYANRIEPVETRYLYNVFRPTWFSESIKQKKPFITFLGPFSAGKSSFINYLLQGDYLLTGPQPVTDKFTVVMHGEKMQHIPGRVLMADARQPFRGLSQFGDAFAEFFGGVVAPHPILRSVSFVDTPGILEAAGDAHCRRYNYAEVCRWFVEKSDLVFFLFDPTKLDAGPELRQVFSQSLKDHESKIRIVMNKADSVRPQELMRVYGALYWNLSNLVRSTEPPRLYVSSFWEKPYRDGTDHALFEKEKEDLLYELIVTIPLQSLDRRVTSMMQRANDVLMFALVCATYRTRLPSVFGKSKAKDRFYAEYNDICKELATRHHVSANNFPSCAEIRSFLTKVDSKDFPDMEKLEKRGWIRLLKSSKDVELPQLLQPIKDHMMDDPKERRGAIMLQRKYIKGQVGFSPVGATGRDAGTGTPAASAATLSNGSPVPAAADPQDQMMLMMQQMMSVQQQQQQRTPINCASVSAGASPNQGNASNYETSPPPPAATAAVQDERMQLMMQQMMAMMQQQAQQQPQQ</sequence>
<evidence type="ECO:0000259" key="3">
    <source>
        <dbReference type="PROSITE" id="PS51718"/>
    </source>
</evidence>
<dbReference type="AlphaFoldDB" id="A0A0N0P9A4"/>
<dbReference type="InterPro" id="IPR030381">
    <property type="entry name" value="G_DYNAMIN_dom"/>
</dbReference>
<dbReference type="Gene3D" id="1.10.268.20">
    <property type="match status" value="1"/>
</dbReference>
<evidence type="ECO:0000313" key="4">
    <source>
        <dbReference type="EMBL" id="KPI90477.1"/>
    </source>
</evidence>
<evidence type="ECO:0000313" key="5">
    <source>
        <dbReference type="Proteomes" id="UP000038009"/>
    </source>
</evidence>
<dbReference type="OMA" id="ISAKKEM"/>
<dbReference type="Pfam" id="PF00350">
    <property type="entry name" value="Dynamin_N"/>
    <property type="match status" value="1"/>
</dbReference>
<comment type="subcellular location">
    <subcellularLocation>
        <location evidence="1">Endosome membrane</location>
        <topology evidence="1">Peripheral membrane protein</topology>
    </subcellularLocation>
</comment>
<feature type="compositionally biased region" description="Polar residues" evidence="2">
    <location>
        <begin position="490"/>
        <end position="514"/>
    </location>
</feature>
<dbReference type="PROSITE" id="PS51718">
    <property type="entry name" value="G_DYNAMIN_2"/>
    <property type="match status" value="1"/>
</dbReference>
<dbReference type="Gene3D" id="3.40.50.300">
    <property type="entry name" value="P-loop containing nucleotide triphosphate hydrolases"/>
    <property type="match status" value="1"/>
</dbReference>
<organism evidence="4 5">
    <name type="scientific">Leptomonas seymouri</name>
    <dbReference type="NCBI Taxonomy" id="5684"/>
    <lineage>
        <taxon>Eukaryota</taxon>
        <taxon>Discoba</taxon>
        <taxon>Euglenozoa</taxon>
        <taxon>Kinetoplastea</taxon>
        <taxon>Metakinetoplastina</taxon>
        <taxon>Trypanosomatida</taxon>
        <taxon>Trypanosomatidae</taxon>
        <taxon>Leishmaniinae</taxon>
        <taxon>Leptomonas</taxon>
    </lineage>
</organism>
<dbReference type="Pfam" id="PF18150">
    <property type="entry name" value="DUF5600"/>
    <property type="match status" value="1"/>
</dbReference>
<reference evidence="4 5" key="1">
    <citation type="journal article" date="2015" name="PLoS Pathog.">
        <title>Leptomonas seymouri: Adaptations to the Dixenous Life Cycle Analyzed by Genome Sequencing, Transcriptome Profiling and Co-infection with Leishmania donovani.</title>
        <authorList>
            <person name="Kraeva N."/>
            <person name="Butenko A."/>
            <person name="Hlavacova J."/>
            <person name="Kostygov A."/>
            <person name="Myskova J."/>
            <person name="Grybchuk D."/>
            <person name="Lestinova T."/>
            <person name="Votypka J."/>
            <person name="Volf P."/>
            <person name="Opperdoes F."/>
            <person name="Flegontov P."/>
            <person name="Lukes J."/>
            <person name="Yurchenko V."/>
        </authorList>
    </citation>
    <scope>NUCLEOTIDE SEQUENCE [LARGE SCALE GENOMIC DNA]</scope>
    <source>
        <strain evidence="4 5">ATCC 30220</strain>
    </source>
</reference>